<sequence length="454" mass="48532">MKGIGMGWLFRGGTEWTPAMLPAASLAGRVALVVVSAEEEENGDRPTSDTTSDCRSVPFVSSAVELGAVSSFASVGVVGVGGAAIVKQLAAKGARVFVVVDTRSSYSEYAIKTATGVNSLAADFDFHYERDAKVDKEDENNNRTENTGSVEILMWGDMRNLEKVAEASGIFIALNLPLHILVVALSSPNANPSTSLKSSSLKNFGGVVDIGNAAASKTSPIPVPLTLTTVTAPVAVSPAISMSRSGSTKQVTAPTSKKTIMSSLTPQNLDPRWVAIHFAPVLFTMLLLPAIKSSQTPTRVVLVAPAAPSASSIDYRNFDTPIIISSSNSASNLNRRANEAATATIQFIRSLQLFLDSDPKTASIFINYVYSDPSSDPSILVADTDCHRAAITPLYVAAAPEIESLNCKAKYFMANCNIVEPNSFVKDPEAALVTWQWSQYIFRHHYQLDFELNC</sequence>
<proteinExistence type="predicted"/>
<dbReference type="EMBL" id="JADGJH010000175">
    <property type="protein sequence ID" value="KAJ3135039.1"/>
    <property type="molecule type" value="Genomic_DNA"/>
</dbReference>
<protein>
    <submittedName>
        <fullName evidence="1">Uncharacterized protein</fullName>
    </submittedName>
</protein>
<dbReference type="AlphaFoldDB" id="A0AAD5XG19"/>
<organism evidence="1 2">
    <name type="scientific">Physocladia obscura</name>
    <dbReference type="NCBI Taxonomy" id="109957"/>
    <lineage>
        <taxon>Eukaryota</taxon>
        <taxon>Fungi</taxon>
        <taxon>Fungi incertae sedis</taxon>
        <taxon>Chytridiomycota</taxon>
        <taxon>Chytridiomycota incertae sedis</taxon>
        <taxon>Chytridiomycetes</taxon>
        <taxon>Chytridiales</taxon>
        <taxon>Chytriomycetaceae</taxon>
        <taxon>Physocladia</taxon>
    </lineage>
</organism>
<keyword evidence="2" id="KW-1185">Reference proteome</keyword>
<dbReference type="Proteomes" id="UP001211907">
    <property type="component" value="Unassembled WGS sequence"/>
</dbReference>
<evidence type="ECO:0000313" key="1">
    <source>
        <dbReference type="EMBL" id="KAJ3135039.1"/>
    </source>
</evidence>
<dbReference type="Gene3D" id="3.40.50.720">
    <property type="entry name" value="NAD(P)-binding Rossmann-like Domain"/>
    <property type="match status" value="1"/>
</dbReference>
<comment type="caution">
    <text evidence="1">The sequence shown here is derived from an EMBL/GenBank/DDBJ whole genome shotgun (WGS) entry which is preliminary data.</text>
</comment>
<reference evidence="1" key="1">
    <citation type="submission" date="2020-05" db="EMBL/GenBank/DDBJ databases">
        <title>Phylogenomic resolution of chytrid fungi.</title>
        <authorList>
            <person name="Stajich J.E."/>
            <person name="Amses K."/>
            <person name="Simmons R."/>
            <person name="Seto K."/>
            <person name="Myers J."/>
            <person name="Bonds A."/>
            <person name="Quandt C.A."/>
            <person name="Barry K."/>
            <person name="Liu P."/>
            <person name="Grigoriev I."/>
            <person name="Longcore J.E."/>
            <person name="James T.Y."/>
        </authorList>
    </citation>
    <scope>NUCLEOTIDE SEQUENCE</scope>
    <source>
        <strain evidence="1">JEL0513</strain>
    </source>
</reference>
<evidence type="ECO:0000313" key="2">
    <source>
        <dbReference type="Proteomes" id="UP001211907"/>
    </source>
</evidence>
<gene>
    <name evidence="1" type="ORF">HK100_003094</name>
</gene>
<name>A0AAD5XG19_9FUNG</name>
<accession>A0AAD5XG19</accession>